<dbReference type="PANTHER" id="PTHR38445:SF12">
    <property type="entry name" value="GNTR-FAMILY TRANSCRIPTIONAL REGULATOR"/>
    <property type="match status" value="1"/>
</dbReference>
<evidence type="ECO:0000313" key="6">
    <source>
        <dbReference type="Proteomes" id="UP000588491"/>
    </source>
</evidence>
<evidence type="ECO:0000256" key="1">
    <source>
        <dbReference type="ARBA" id="ARBA00023015"/>
    </source>
</evidence>
<dbReference type="InterPro" id="IPR036390">
    <property type="entry name" value="WH_DNA-bd_sf"/>
</dbReference>
<dbReference type="Pfam" id="PF00392">
    <property type="entry name" value="GntR"/>
    <property type="match status" value="1"/>
</dbReference>
<keyword evidence="1" id="KW-0805">Transcription regulation</keyword>
<accession>A0A7Y0K5A6</accession>
<dbReference type="PANTHER" id="PTHR38445">
    <property type="entry name" value="HTH-TYPE TRANSCRIPTIONAL REPRESSOR YTRA"/>
    <property type="match status" value="1"/>
</dbReference>
<sequence>MYIQINPELEMPIYEQLTMQIMIGIIRKELQDGDMLPSVRSLAADLGVNMHTVNKSYHQLEKKGLIQIIPKSGAVIRTISRRVTAEEQNRVSDSLKPAIVEAIVLGMKEEEITRLMKSIIQKMKEA</sequence>
<name>A0A7Y0K5A6_9BACI</name>
<dbReference type="GO" id="GO:0003700">
    <property type="term" value="F:DNA-binding transcription factor activity"/>
    <property type="evidence" value="ECO:0007669"/>
    <property type="project" value="InterPro"/>
</dbReference>
<feature type="domain" description="HTH gntR-type" evidence="4">
    <location>
        <begin position="11"/>
        <end position="79"/>
    </location>
</feature>
<dbReference type="Proteomes" id="UP000588491">
    <property type="component" value="Unassembled WGS sequence"/>
</dbReference>
<dbReference type="InterPro" id="IPR036388">
    <property type="entry name" value="WH-like_DNA-bd_sf"/>
</dbReference>
<protein>
    <submittedName>
        <fullName evidence="5">GntR family transcriptional regulator</fullName>
    </submittedName>
</protein>
<evidence type="ECO:0000256" key="2">
    <source>
        <dbReference type="ARBA" id="ARBA00023125"/>
    </source>
</evidence>
<gene>
    <name evidence="5" type="ORF">HHU08_00370</name>
</gene>
<dbReference type="SUPFAM" id="SSF46785">
    <property type="entry name" value="Winged helix' DNA-binding domain"/>
    <property type="match status" value="1"/>
</dbReference>
<dbReference type="SMART" id="SM00345">
    <property type="entry name" value="HTH_GNTR"/>
    <property type="match status" value="1"/>
</dbReference>
<dbReference type="GO" id="GO:0003677">
    <property type="term" value="F:DNA binding"/>
    <property type="evidence" value="ECO:0007669"/>
    <property type="project" value="UniProtKB-KW"/>
</dbReference>
<evidence type="ECO:0000256" key="3">
    <source>
        <dbReference type="ARBA" id="ARBA00023163"/>
    </source>
</evidence>
<evidence type="ECO:0000259" key="4">
    <source>
        <dbReference type="PROSITE" id="PS50949"/>
    </source>
</evidence>
<dbReference type="InterPro" id="IPR000524">
    <property type="entry name" value="Tscrpt_reg_HTH_GntR"/>
</dbReference>
<evidence type="ECO:0000313" key="5">
    <source>
        <dbReference type="EMBL" id="NMO75519.1"/>
    </source>
</evidence>
<dbReference type="Gene3D" id="1.10.10.10">
    <property type="entry name" value="Winged helix-like DNA-binding domain superfamily/Winged helix DNA-binding domain"/>
    <property type="match status" value="1"/>
</dbReference>
<comment type="caution">
    <text evidence="5">The sequence shown here is derived from an EMBL/GenBank/DDBJ whole genome shotgun (WGS) entry which is preliminary data.</text>
</comment>
<keyword evidence="3" id="KW-0804">Transcription</keyword>
<dbReference type="CDD" id="cd07377">
    <property type="entry name" value="WHTH_GntR"/>
    <property type="match status" value="1"/>
</dbReference>
<organism evidence="5 6">
    <name type="scientific">Niallia alba</name>
    <dbReference type="NCBI Taxonomy" id="2729105"/>
    <lineage>
        <taxon>Bacteria</taxon>
        <taxon>Bacillati</taxon>
        <taxon>Bacillota</taxon>
        <taxon>Bacilli</taxon>
        <taxon>Bacillales</taxon>
        <taxon>Bacillaceae</taxon>
        <taxon>Niallia</taxon>
    </lineage>
</organism>
<reference evidence="5 6" key="1">
    <citation type="submission" date="2020-04" db="EMBL/GenBank/DDBJ databases">
        <title>Bacillus sp. UniB3 isolated from commercial digestive syrup.</title>
        <authorList>
            <person name="Thorat V."/>
            <person name="Kirdat K."/>
            <person name="Tiwarekar B."/>
            <person name="Yadav A."/>
        </authorList>
    </citation>
    <scope>NUCLEOTIDE SEQUENCE [LARGE SCALE GENOMIC DNA]</scope>
    <source>
        <strain evidence="5 6">UniB3</strain>
    </source>
</reference>
<proteinExistence type="predicted"/>
<dbReference type="PROSITE" id="PS50949">
    <property type="entry name" value="HTH_GNTR"/>
    <property type="match status" value="1"/>
</dbReference>
<dbReference type="EMBL" id="JABBPK010000001">
    <property type="protein sequence ID" value="NMO75519.1"/>
    <property type="molecule type" value="Genomic_DNA"/>
</dbReference>
<keyword evidence="6" id="KW-1185">Reference proteome</keyword>
<keyword evidence="2" id="KW-0238">DNA-binding</keyword>
<dbReference type="AlphaFoldDB" id="A0A7Y0K5A6"/>